<dbReference type="Proteomes" id="UP000260649">
    <property type="component" value="Unassembled WGS sequence"/>
</dbReference>
<accession>A0A3E2B6G8</accession>
<protein>
    <submittedName>
        <fullName evidence="1">Uncharacterized protein</fullName>
    </submittedName>
</protein>
<sequence>MFGVVGMEQKFPMEQGWLLCRETGGRAELTMEVPGGSRGLYRGYVLGERGLMDLGTLLPEGNVLRLRRTFPVERLRSQGCWPVTGGRVQMTYAFTGQPAAAPPRGWKELDHPETLFPQDPVLAQAARAGGRGMLCRRQDETFCLAYPWDPRRPFPLTPAFCLARVKLLRGQPHVIFRFRPEGVPIPPAEEE</sequence>
<dbReference type="AlphaFoldDB" id="A0A3E2B6G8"/>
<dbReference type="EMBL" id="QQRQ01000001">
    <property type="protein sequence ID" value="RFT07585.1"/>
    <property type="molecule type" value="Genomic_DNA"/>
</dbReference>
<proteinExistence type="predicted"/>
<name>A0A3E2B6G8_9FIRM</name>
<gene>
    <name evidence="1" type="ORF">DV520_00110</name>
</gene>
<reference evidence="1 2" key="1">
    <citation type="submission" date="2018-07" db="EMBL/GenBank/DDBJ databases">
        <title>GABA Modulating Bacteria of the Human Gut Microbiota.</title>
        <authorList>
            <person name="Strandwitz P."/>
            <person name="Kim K.H."/>
            <person name="Terekhova D."/>
            <person name="Liu J.K."/>
            <person name="Sharma A."/>
            <person name="Levering J."/>
            <person name="Mcdonald D."/>
            <person name="Dietrich D."/>
            <person name="Ramadhar T.R."/>
            <person name="Lekbua A."/>
            <person name="Mroue N."/>
            <person name="Liston C."/>
            <person name="Stewart E.J."/>
            <person name="Dubin M.J."/>
            <person name="Zengler K."/>
            <person name="Knight R."/>
            <person name="Gilbert J.A."/>
            <person name="Clardy J."/>
            <person name="Lewis K."/>
        </authorList>
    </citation>
    <scope>NUCLEOTIDE SEQUENCE [LARGE SCALE GENOMIC DNA]</scope>
    <source>
        <strain evidence="1 2">KLE1738</strain>
    </source>
</reference>
<evidence type="ECO:0000313" key="2">
    <source>
        <dbReference type="Proteomes" id="UP000260649"/>
    </source>
</evidence>
<keyword evidence="2" id="KW-1185">Reference proteome</keyword>
<comment type="caution">
    <text evidence="1">The sequence shown here is derived from an EMBL/GenBank/DDBJ whole genome shotgun (WGS) entry which is preliminary data.</text>
</comment>
<evidence type="ECO:0000313" key="1">
    <source>
        <dbReference type="EMBL" id="RFT07585.1"/>
    </source>
</evidence>
<organism evidence="1 2">
    <name type="scientific">Evtepia gabavorous</name>
    <dbReference type="NCBI Taxonomy" id="2211183"/>
    <lineage>
        <taxon>Bacteria</taxon>
        <taxon>Bacillati</taxon>
        <taxon>Bacillota</taxon>
        <taxon>Clostridia</taxon>
        <taxon>Eubacteriales</taxon>
        <taxon>Evtepia</taxon>
    </lineage>
</organism>